<comment type="pathway">
    <text evidence="1 7">Cofactor biosynthesis; riboflavin biosynthesis; riboflavin from 2-hydroxy-3-oxobutyl phosphate and 5-amino-6-(D-ribitylamino)uracil: step 1/2.</text>
</comment>
<evidence type="ECO:0000256" key="3">
    <source>
        <dbReference type="ARBA" id="ARBA00012664"/>
    </source>
</evidence>
<dbReference type="OrthoDB" id="9809709at2"/>
<dbReference type="NCBIfam" id="TIGR00114">
    <property type="entry name" value="lumazine-synth"/>
    <property type="match status" value="1"/>
</dbReference>
<feature type="binding site" evidence="7">
    <location>
        <position position="113"/>
    </location>
    <ligand>
        <name>5-amino-6-(D-ribitylamino)uracil</name>
        <dbReference type="ChEBI" id="CHEBI:15934"/>
    </ligand>
</feature>
<evidence type="ECO:0000256" key="6">
    <source>
        <dbReference type="ARBA" id="ARBA00048785"/>
    </source>
</evidence>
<reference evidence="8 9" key="1">
    <citation type="submission" date="2019-06" db="EMBL/GenBank/DDBJ databases">
        <title>Sequencing the genomes of 1000 actinobacteria strains.</title>
        <authorList>
            <person name="Klenk H.-P."/>
        </authorList>
    </citation>
    <scope>NUCLEOTIDE SEQUENCE [LARGE SCALE GENOMIC DNA]</scope>
    <source>
        <strain evidence="8 9">DSM 45015</strain>
    </source>
</reference>
<evidence type="ECO:0000256" key="5">
    <source>
        <dbReference type="ARBA" id="ARBA00022679"/>
    </source>
</evidence>
<dbReference type="Pfam" id="PF00885">
    <property type="entry name" value="DMRL_synthase"/>
    <property type="match status" value="1"/>
</dbReference>
<evidence type="ECO:0000256" key="2">
    <source>
        <dbReference type="ARBA" id="ARBA00007424"/>
    </source>
</evidence>
<dbReference type="CDD" id="cd09209">
    <property type="entry name" value="Lumazine_synthase-I"/>
    <property type="match status" value="1"/>
</dbReference>
<evidence type="ECO:0000256" key="4">
    <source>
        <dbReference type="ARBA" id="ARBA00022619"/>
    </source>
</evidence>
<dbReference type="EC" id="2.5.1.78" evidence="3 7"/>
<keyword evidence="5 7" id="KW-0808">Transferase</keyword>
<dbReference type="RefSeq" id="WP_141922583.1">
    <property type="nucleotide sequence ID" value="NZ_VFQC01000001.1"/>
</dbReference>
<name>A0A543NHK7_9ACTN</name>
<dbReference type="InterPro" id="IPR034964">
    <property type="entry name" value="LS"/>
</dbReference>
<dbReference type="SUPFAM" id="SSF52121">
    <property type="entry name" value="Lumazine synthase"/>
    <property type="match status" value="1"/>
</dbReference>
<comment type="caution">
    <text evidence="8">The sequence shown here is derived from an EMBL/GenBank/DDBJ whole genome shotgun (WGS) entry which is preliminary data.</text>
</comment>
<dbReference type="EMBL" id="VFQC01000001">
    <property type="protein sequence ID" value="TQN31322.1"/>
    <property type="molecule type" value="Genomic_DNA"/>
</dbReference>
<sequence length="163" mass="17176">MTAAGRPQDLAVDATGLRLGIVATRWNTEIVDTMLDCALDAARRSGVEDPTVLRVPGTVELPVAAQELTREHDAVVALGVVIRGGTPHFDYVCQSFTQGITEVALRSATPVAHGVLTCDNQEQAWDRAGFLGSREDKGTEAVVAALDTALVLRGVRAGSRAGQ</sequence>
<feature type="binding site" evidence="7">
    <location>
        <begin position="85"/>
        <end position="86"/>
    </location>
    <ligand>
        <name>(2S)-2-hydroxy-3-oxobutyl phosphate</name>
        <dbReference type="ChEBI" id="CHEBI:58830"/>
    </ligand>
</feature>
<dbReference type="Proteomes" id="UP000317422">
    <property type="component" value="Unassembled WGS sequence"/>
</dbReference>
<dbReference type="PANTHER" id="PTHR21058">
    <property type="entry name" value="6,7-DIMETHYL-8-RIBITYLLUMAZINE SYNTHASE DMRL SYNTHASE LUMAZINE SYNTHASE"/>
    <property type="match status" value="1"/>
</dbReference>
<feature type="binding site" evidence="7">
    <location>
        <begin position="58"/>
        <end position="60"/>
    </location>
    <ligand>
        <name>5-amino-6-(D-ribitylamino)uracil</name>
        <dbReference type="ChEBI" id="CHEBI:15934"/>
    </ligand>
</feature>
<comment type="catalytic activity">
    <reaction evidence="6 7">
        <text>(2S)-2-hydroxy-3-oxobutyl phosphate + 5-amino-6-(D-ribitylamino)uracil = 6,7-dimethyl-8-(1-D-ribityl)lumazine + phosphate + 2 H2O + H(+)</text>
        <dbReference type="Rhea" id="RHEA:26152"/>
        <dbReference type="ChEBI" id="CHEBI:15377"/>
        <dbReference type="ChEBI" id="CHEBI:15378"/>
        <dbReference type="ChEBI" id="CHEBI:15934"/>
        <dbReference type="ChEBI" id="CHEBI:43474"/>
        <dbReference type="ChEBI" id="CHEBI:58201"/>
        <dbReference type="ChEBI" id="CHEBI:58830"/>
        <dbReference type="EC" id="2.5.1.78"/>
    </reaction>
</comment>
<dbReference type="InterPro" id="IPR036467">
    <property type="entry name" value="LS/RS_sf"/>
</dbReference>
<feature type="binding site" evidence="7">
    <location>
        <position position="127"/>
    </location>
    <ligand>
        <name>(2S)-2-hydroxy-3-oxobutyl phosphate</name>
        <dbReference type="ChEBI" id="CHEBI:58830"/>
    </ligand>
</feature>
<feature type="active site" description="Proton donor" evidence="7">
    <location>
        <position position="88"/>
    </location>
</feature>
<feature type="binding site" evidence="7">
    <location>
        <position position="26"/>
    </location>
    <ligand>
        <name>5-amino-6-(D-ribitylamino)uracil</name>
        <dbReference type="ChEBI" id="CHEBI:15934"/>
    </ligand>
</feature>
<dbReference type="GO" id="GO:0005829">
    <property type="term" value="C:cytosol"/>
    <property type="evidence" value="ECO:0007669"/>
    <property type="project" value="TreeGrafter"/>
</dbReference>
<dbReference type="GO" id="GO:0009349">
    <property type="term" value="C:riboflavin synthase complex"/>
    <property type="evidence" value="ECO:0007669"/>
    <property type="project" value="UniProtKB-UniRule"/>
</dbReference>
<dbReference type="UniPathway" id="UPA00275">
    <property type="reaction ID" value="UER00404"/>
</dbReference>
<dbReference type="HAMAP" id="MF_00178">
    <property type="entry name" value="Lumazine_synth"/>
    <property type="match status" value="1"/>
</dbReference>
<evidence type="ECO:0000256" key="1">
    <source>
        <dbReference type="ARBA" id="ARBA00004917"/>
    </source>
</evidence>
<keyword evidence="9" id="KW-1185">Reference proteome</keyword>
<evidence type="ECO:0000313" key="8">
    <source>
        <dbReference type="EMBL" id="TQN31322.1"/>
    </source>
</evidence>
<protein>
    <recommendedName>
        <fullName evidence="3 7">6,7-dimethyl-8-ribityllumazine synthase</fullName>
        <shortName evidence="7">DMRL synthase</shortName>
        <shortName evidence="7">LS</shortName>
        <shortName evidence="7">Lumazine synthase</shortName>
        <ecNumber evidence="3 7">2.5.1.78</ecNumber>
    </recommendedName>
</protein>
<dbReference type="Gene3D" id="3.40.50.960">
    <property type="entry name" value="Lumazine/riboflavin synthase"/>
    <property type="match status" value="1"/>
</dbReference>
<evidence type="ECO:0000256" key="7">
    <source>
        <dbReference type="HAMAP-Rule" id="MF_00178"/>
    </source>
</evidence>
<comment type="function">
    <text evidence="7">Catalyzes the formation of 6,7-dimethyl-8-ribityllumazine by condensation of 5-amino-6-(D-ribitylamino)uracil with 3,4-dihydroxy-2-butanone 4-phosphate. This is the penultimate step in the biosynthesis of riboflavin.</text>
</comment>
<gene>
    <name evidence="7" type="primary">ribH</name>
    <name evidence="8" type="ORF">FHX37_1223</name>
</gene>
<dbReference type="PANTHER" id="PTHR21058:SF0">
    <property type="entry name" value="6,7-DIMETHYL-8-RIBITYLLUMAZINE SYNTHASE"/>
    <property type="match status" value="1"/>
</dbReference>
<comment type="similarity">
    <text evidence="2 7">Belongs to the DMRL synthase family.</text>
</comment>
<dbReference type="AlphaFoldDB" id="A0A543NHK7"/>
<organism evidence="8 9">
    <name type="scientific">Haloactinospora alba</name>
    <dbReference type="NCBI Taxonomy" id="405555"/>
    <lineage>
        <taxon>Bacteria</taxon>
        <taxon>Bacillati</taxon>
        <taxon>Actinomycetota</taxon>
        <taxon>Actinomycetes</taxon>
        <taxon>Streptosporangiales</taxon>
        <taxon>Nocardiopsidaceae</taxon>
        <taxon>Haloactinospora</taxon>
    </lineage>
</organism>
<dbReference type="GO" id="GO:0009231">
    <property type="term" value="P:riboflavin biosynthetic process"/>
    <property type="evidence" value="ECO:0007669"/>
    <property type="project" value="UniProtKB-UniRule"/>
</dbReference>
<dbReference type="GO" id="GO:0000906">
    <property type="term" value="F:6,7-dimethyl-8-ribityllumazine synthase activity"/>
    <property type="evidence" value="ECO:0007669"/>
    <property type="project" value="UniProtKB-UniRule"/>
</dbReference>
<proteinExistence type="inferred from homology"/>
<accession>A0A543NHK7</accession>
<evidence type="ECO:0000313" key="9">
    <source>
        <dbReference type="Proteomes" id="UP000317422"/>
    </source>
</evidence>
<keyword evidence="4 7" id="KW-0686">Riboflavin biosynthesis</keyword>
<dbReference type="InterPro" id="IPR002180">
    <property type="entry name" value="LS/RS"/>
</dbReference>
<feature type="binding site" evidence="7">
    <location>
        <begin position="80"/>
        <end position="82"/>
    </location>
    <ligand>
        <name>5-amino-6-(D-ribitylamino)uracil</name>
        <dbReference type="ChEBI" id="CHEBI:15934"/>
    </ligand>
</feature>